<accession>A0ABX3SZ86</accession>
<dbReference type="InterPro" id="IPR020806">
    <property type="entry name" value="PKS_PP-bd"/>
</dbReference>
<comment type="caution">
    <text evidence="5">The sequence shown here is derived from an EMBL/GenBank/DDBJ whole genome shotgun (WGS) entry which is preliminary data.</text>
</comment>
<dbReference type="PROSITE" id="PS01322">
    <property type="entry name" value="PHOSPHOTRIESTERASE_1"/>
    <property type="match status" value="1"/>
</dbReference>
<dbReference type="PROSITE" id="PS00012">
    <property type="entry name" value="PHOSPHOPANTETHEINE"/>
    <property type="match status" value="1"/>
</dbReference>
<evidence type="ECO:0000313" key="6">
    <source>
        <dbReference type="Proteomes" id="UP000192374"/>
    </source>
</evidence>
<dbReference type="CDD" id="cd19543">
    <property type="entry name" value="DCL_NRPS"/>
    <property type="match status" value="1"/>
</dbReference>
<keyword evidence="3" id="KW-0597">Phosphoprotein</keyword>
<keyword evidence="6" id="KW-1185">Reference proteome</keyword>
<evidence type="ECO:0000256" key="1">
    <source>
        <dbReference type="ARBA" id="ARBA00001957"/>
    </source>
</evidence>
<dbReference type="NCBIfam" id="TIGR01720">
    <property type="entry name" value="NRPS-para261"/>
    <property type="match status" value="1"/>
</dbReference>
<dbReference type="SMART" id="SM00823">
    <property type="entry name" value="PKS_PP"/>
    <property type="match status" value="1"/>
</dbReference>
<evidence type="ECO:0000259" key="4">
    <source>
        <dbReference type="PROSITE" id="PS50075"/>
    </source>
</evidence>
<name>A0ABX3SZ86_9MYCO</name>
<dbReference type="Proteomes" id="UP000192374">
    <property type="component" value="Unassembled WGS sequence"/>
</dbReference>
<dbReference type="Pfam" id="PF00550">
    <property type="entry name" value="PP-binding"/>
    <property type="match status" value="1"/>
</dbReference>
<feature type="domain" description="Carrier" evidence="4">
    <location>
        <begin position="605"/>
        <end position="680"/>
    </location>
</feature>
<dbReference type="RefSeq" id="WP_249026206.1">
    <property type="nucleotide sequence ID" value="NZ_MVIC01000066.1"/>
</dbReference>
<evidence type="ECO:0000256" key="3">
    <source>
        <dbReference type="ARBA" id="ARBA00022553"/>
    </source>
</evidence>
<sequence>SYGLLRYLNPDIDLDDPDPPIGFNYLGRLGGASGEASSELWRIRTEGLSAIGATAAAIPMALAHTLELNAATVDTETGPALQAGWSWAPSVLDDTQITRLSELWFEALRGICAHVRAGGGGLTPSDIAPAHLSQQQLDELCRHYRVADVLPLTPLQQGLLFHARAAQASGDDVYAVQLAITITGPLDPHRLREALHTVITRHPNLVARFCEEFDEPVQIIPAQPQTPWRYVELDGVDIDEQINQLCAAERAAVCEMADQPAFRAALIRTAPDRHRFVLTNHHIVLDGWSMPILMREIFAAYYGQRLTAPVPYRRFITWLADRDFDAARAAWRHVLDGFDTPTLVGPADRLGLGRRGVESFRLPEETTQAVVELARSQHTTVSTVLQAAFAQLLMWLTGQHDVAFGTVVSGRPADLDGADSILGLLINTVPVRARITPTTSTADLLDQLQNTHGRTLEHEHLALREIHRIADQEQLFDTVFVYENYPIDPGQISSVDGLTISDLANRDCYHYPLTIQAVPGSEIGLRVQFRTDVFDAESIEALIDRFQRMLVTMTADPTRPLTTMDLLDEAEYAQLDGFGNQVPTKPADTAMPEPGDHDTGGRYHGPANLVEQILADIYAQVLGIERVGVHESFFDLGGDSLSAMRAIAAINTALDIRLPVPALFDAPSVRSLSQQLHRHVGAVEESPASSRANDL</sequence>
<dbReference type="EMBL" id="MVIC01000066">
    <property type="protein sequence ID" value="ORB11038.1"/>
    <property type="molecule type" value="Genomic_DNA"/>
</dbReference>
<dbReference type="InterPro" id="IPR006162">
    <property type="entry name" value="Ppantetheine_attach_site"/>
</dbReference>
<dbReference type="Gene3D" id="3.30.559.30">
    <property type="entry name" value="Nonribosomal peptide synthetase, condensation domain"/>
    <property type="match status" value="2"/>
</dbReference>
<dbReference type="PROSITE" id="PS50075">
    <property type="entry name" value="CARRIER"/>
    <property type="match status" value="1"/>
</dbReference>
<dbReference type="InterPro" id="IPR001242">
    <property type="entry name" value="Condensation_dom"/>
</dbReference>
<evidence type="ECO:0000313" key="5">
    <source>
        <dbReference type="EMBL" id="ORB11038.1"/>
    </source>
</evidence>
<organism evidence="5 6">
    <name type="scientific">Mycobacterium noviomagense</name>
    <dbReference type="NCBI Taxonomy" id="459858"/>
    <lineage>
        <taxon>Bacteria</taxon>
        <taxon>Bacillati</taxon>
        <taxon>Actinomycetota</taxon>
        <taxon>Actinomycetes</taxon>
        <taxon>Mycobacteriales</taxon>
        <taxon>Mycobacteriaceae</taxon>
        <taxon>Mycobacterium</taxon>
    </lineage>
</organism>
<dbReference type="SMART" id="SM01294">
    <property type="entry name" value="PKS_PP_betabranch"/>
    <property type="match status" value="1"/>
</dbReference>
<dbReference type="SUPFAM" id="SSF52777">
    <property type="entry name" value="CoA-dependent acyltransferases"/>
    <property type="match status" value="3"/>
</dbReference>
<dbReference type="PANTHER" id="PTHR45527:SF1">
    <property type="entry name" value="FATTY ACID SYNTHASE"/>
    <property type="match status" value="1"/>
</dbReference>
<dbReference type="Gene3D" id="3.40.50.1820">
    <property type="entry name" value="alpha/beta hydrolase"/>
    <property type="match status" value="1"/>
</dbReference>
<reference evidence="5 6" key="1">
    <citation type="submission" date="2017-02" db="EMBL/GenBank/DDBJ databases">
        <title>The new phylogeny of genus Mycobacterium.</title>
        <authorList>
            <person name="Tortoli E."/>
            <person name="Trovato A."/>
            <person name="Cirillo D.M."/>
        </authorList>
    </citation>
    <scope>NUCLEOTIDE SEQUENCE [LARGE SCALE GENOMIC DNA]</scope>
    <source>
        <strain evidence="5 6">DSM 45145</strain>
    </source>
</reference>
<dbReference type="Gene3D" id="3.30.559.10">
    <property type="entry name" value="Chloramphenicol acetyltransferase-like domain"/>
    <property type="match status" value="1"/>
</dbReference>
<dbReference type="InterPro" id="IPR029058">
    <property type="entry name" value="AB_hydrolase_fold"/>
</dbReference>
<dbReference type="InterPro" id="IPR009081">
    <property type="entry name" value="PP-bd_ACP"/>
</dbReference>
<dbReference type="InterPro" id="IPR017947">
    <property type="entry name" value="AryldialkylPase_Zn-BS"/>
</dbReference>
<dbReference type="PANTHER" id="PTHR45527">
    <property type="entry name" value="NONRIBOSOMAL PEPTIDE SYNTHETASE"/>
    <property type="match status" value="1"/>
</dbReference>
<dbReference type="InterPro" id="IPR023213">
    <property type="entry name" value="CAT-like_dom_sf"/>
</dbReference>
<keyword evidence="2" id="KW-0596">Phosphopantetheine</keyword>
<gene>
    <name evidence="5" type="ORF">BST37_21170</name>
</gene>
<evidence type="ECO:0000256" key="2">
    <source>
        <dbReference type="ARBA" id="ARBA00022450"/>
    </source>
</evidence>
<dbReference type="InterPro" id="IPR036736">
    <property type="entry name" value="ACP-like_sf"/>
</dbReference>
<dbReference type="Pfam" id="PF00668">
    <property type="entry name" value="Condensation"/>
    <property type="match status" value="1"/>
</dbReference>
<feature type="non-terminal residue" evidence="5">
    <location>
        <position position="1"/>
    </location>
</feature>
<protein>
    <submittedName>
        <fullName evidence="5">Non-ribosomal peptide synthetase</fullName>
    </submittedName>
</protein>
<dbReference type="SUPFAM" id="SSF47336">
    <property type="entry name" value="ACP-like"/>
    <property type="match status" value="1"/>
</dbReference>
<comment type="cofactor">
    <cofactor evidence="1">
        <name>pantetheine 4'-phosphate</name>
        <dbReference type="ChEBI" id="CHEBI:47942"/>
    </cofactor>
</comment>
<proteinExistence type="predicted"/>
<dbReference type="InterPro" id="IPR010060">
    <property type="entry name" value="NRPS_synth"/>
</dbReference>